<accession>A0ABU4HNW7</accession>
<name>A0ABU4HNW7_9ACTN</name>
<dbReference type="InterPro" id="IPR014710">
    <property type="entry name" value="RmlC-like_jellyroll"/>
</dbReference>
<dbReference type="RefSeq" id="WP_318596668.1">
    <property type="nucleotide sequence ID" value="NZ_JAWSTH010000016.1"/>
</dbReference>
<dbReference type="InterPro" id="IPR013096">
    <property type="entry name" value="Cupin_2"/>
</dbReference>
<protein>
    <submittedName>
        <fullName evidence="3">Cupin domain-containing protein</fullName>
    </submittedName>
</protein>
<dbReference type="SUPFAM" id="SSF51182">
    <property type="entry name" value="RmlC-like cupins"/>
    <property type="match status" value="1"/>
</dbReference>
<dbReference type="EMBL" id="JAWSTH010000016">
    <property type="protein sequence ID" value="MDW5594397.1"/>
    <property type="molecule type" value="Genomic_DNA"/>
</dbReference>
<keyword evidence="4" id="KW-1185">Reference proteome</keyword>
<evidence type="ECO:0000256" key="1">
    <source>
        <dbReference type="ARBA" id="ARBA00022723"/>
    </source>
</evidence>
<gene>
    <name evidence="3" type="ORF">R7226_08620</name>
</gene>
<feature type="domain" description="Cupin type-2" evidence="2">
    <location>
        <begin position="44"/>
        <end position="111"/>
    </location>
</feature>
<dbReference type="Gene3D" id="2.60.120.10">
    <property type="entry name" value="Jelly Rolls"/>
    <property type="match status" value="1"/>
</dbReference>
<reference evidence="4" key="1">
    <citation type="submission" date="2023-07" db="EMBL/GenBank/DDBJ databases">
        <title>Conexibacter stalactiti sp. nov., isolated from stalactites in a lava cave and emended description of the genus Conexibacter.</title>
        <authorList>
            <person name="Lee S.D."/>
        </authorList>
    </citation>
    <scope>NUCLEOTIDE SEQUENCE [LARGE SCALE GENOMIC DNA]</scope>
    <source>
        <strain evidence="4">KCTC 39840</strain>
    </source>
</reference>
<comment type="caution">
    <text evidence="3">The sequence shown here is derived from an EMBL/GenBank/DDBJ whole genome shotgun (WGS) entry which is preliminary data.</text>
</comment>
<dbReference type="PANTHER" id="PTHR35848">
    <property type="entry name" value="OXALATE-BINDING PROTEIN"/>
    <property type="match status" value="1"/>
</dbReference>
<sequence length="134" mass="14585">MSENGIVSSEDYSVGSIDDLGEGWGFRKIRRPLGVTAFGINAIVLPPGYDTNNHYHEQQEETYFVHSGRIAITFGDGTTHELGPGGLARVAPRTVRRLKNVGDGDAIYLCVGGKDGYVERDGVKVEDDGSETRR</sequence>
<proteinExistence type="predicted"/>
<dbReference type="InterPro" id="IPR011051">
    <property type="entry name" value="RmlC_Cupin_sf"/>
</dbReference>
<keyword evidence="1" id="KW-0479">Metal-binding</keyword>
<reference evidence="3 4" key="2">
    <citation type="submission" date="2023-10" db="EMBL/GenBank/DDBJ databases">
        <authorList>
            <person name="Han X.F."/>
        </authorList>
    </citation>
    <scope>NUCLEOTIDE SEQUENCE [LARGE SCALE GENOMIC DNA]</scope>
    <source>
        <strain evidence="3 4">KCTC 39840</strain>
    </source>
</reference>
<dbReference type="Pfam" id="PF07883">
    <property type="entry name" value="Cupin_2"/>
    <property type="match status" value="1"/>
</dbReference>
<dbReference type="Proteomes" id="UP001284601">
    <property type="component" value="Unassembled WGS sequence"/>
</dbReference>
<dbReference type="InterPro" id="IPR051610">
    <property type="entry name" value="GPI/OXD"/>
</dbReference>
<evidence type="ECO:0000313" key="3">
    <source>
        <dbReference type="EMBL" id="MDW5594397.1"/>
    </source>
</evidence>
<evidence type="ECO:0000259" key="2">
    <source>
        <dbReference type="Pfam" id="PF07883"/>
    </source>
</evidence>
<organism evidence="3 4">
    <name type="scientific">Conexibacter stalactiti</name>
    <dbReference type="NCBI Taxonomy" id="1940611"/>
    <lineage>
        <taxon>Bacteria</taxon>
        <taxon>Bacillati</taxon>
        <taxon>Actinomycetota</taxon>
        <taxon>Thermoleophilia</taxon>
        <taxon>Solirubrobacterales</taxon>
        <taxon>Conexibacteraceae</taxon>
        <taxon>Conexibacter</taxon>
    </lineage>
</organism>
<evidence type="ECO:0000313" key="4">
    <source>
        <dbReference type="Proteomes" id="UP001284601"/>
    </source>
</evidence>